<feature type="domain" description="NADH dehydrogenase subunit 2 C-terminal" evidence="19">
    <location>
        <begin position="289"/>
        <end position="343"/>
    </location>
</feature>
<keyword evidence="11 17" id="KW-1133">Transmembrane helix</keyword>
<reference evidence="20" key="1">
    <citation type="journal article" date="2018" name="Mitochondrial DNA Part B Resour">
        <title>Complete mitochondrial genome sequences of a deep-sea holothurian species of the genus Scotoplanes (Elasipodida: Elpidiidae).</title>
        <authorList>
            <person name="Takano T."/>
            <person name="Ijichi M."/>
            <person name="Itoh H."/>
            <person name="Fukuda H."/>
            <person name="Yoshizawa S."/>
        </authorList>
    </citation>
    <scope>NUCLEOTIDE SEQUENCE</scope>
</reference>
<evidence type="ECO:0000259" key="19">
    <source>
        <dbReference type="Pfam" id="PF06444"/>
    </source>
</evidence>
<evidence type="ECO:0000256" key="8">
    <source>
        <dbReference type="ARBA" id="ARBA00022792"/>
    </source>
</evidence>
<keyword evidence="15 17" id="KW-0472">Membrane</keyword>
<keyword evidence="5" id="KW-0813">Transport</keyword>
<keyword evidence="9 17" id="KW-1278">Translocase</keyword>
<evidence type="ECO:0000256" key="11">
    <source>
        <dbReference type="ARBA" id="ARBA00022989"/>
    </source>
</evidence>
<accession>A0A3G9GNB8</accession>
<keyword evidence="8 17" id="KW-0999">Mitochondrion inner membrane</keyword>
<protein>
    <recommendedName>
        <fullName evidence="4 17">NADH-ubiquinone oxidoreductase chain 2</fullName>
        <ecNumber evidence="3 17">7.1.1.2</ecNumber>
    </recommendedName>
</protein>
<feature type="transmembrane region" description="Helical" evidence="17">
    <location>
        <begin position="149"/>
        <end position="166"/>
    </location>
</feature>
<dbReference type="Pfam" id="PF00361">
    <property type="entry name" value="Proton_antipo_M"/>
    <property type="match status" value="1"/>
</dbReference>
<evidence type="ECO:0000256" key="10">
    <source>
        <dbReference type="ARBA" id="ARBA00022982"/>
    </source>
</evidence>
<evidence type="ECO:0000256" key="17">
    <source>
        <dbReference type="RuleBase" id="RU003403"/>
    </source>
</evidence>
<comment type="function">
    <text evidence="17">Core subunit of the mitochondrial membrane respiratory chain NADH dehydrogenase (Complex I) which catalyzes electron transfer from NADH through the respiratory chain, using ubiquinone as an electron acceptor. Essential for the catalytic activity and assembly of complex I.</text>
</comment>
<geneLocation type="mitochondrion" evidence="20"/>
<comment type="catalytic activity">
    <reaction evidence="16 17">
        <text>a ubiquinone + NADH + 5 H(+)(in) = a ubiquinol + NAD(+) + 4 H(+)(out)</text>
        <dbReference type="Rhea" id="RHEA:29091"/>
        <dbReference type="Rhea" id="RHEA-COMP:9565"/>
        <dbReference type="Rhea" id="RHEA-COMP:9566"/>
        <dbReference type="ChEBI" id="CHEBI:15378"/>
        <dbReference type="ChEBI" id="CHEBI:16389"/>
        <dbReference type="ChEBI" id="CHEBI:17976"/>
        <dbReference type="ChEBI" id="CHEBI:57540"/>
        <dbReference type="ChEBI" id="CHEBI:57945"/>
        <dbReference type="EC" id="7.1.1.2"/>
    </reaction>
</comment>
<comment type="similarity">
    <text evidence="2 17">Belongs to the complex I subunit 2 family.</text>
</comment>
<evidence type="ECO:0000256" key="7">
    <source>
        <dbReference type="ARBA" id="ARBA00022692"/>
    </source>
</evidence>
<dbReference type="PANTHER" id="PTHR46552:SF1">
    <property type="entry name" value="NADH-UBIQUINONE OXIDOREDUCTASE CHAIN 2"/>
    <property type="match status" value="1"/>
</dbReference>
<feature type="transmembrane region" description="Helical" evidence="17">
    <location>
        <begin position="7"/>
        <end position="23"/>
    </location>
</feature>
<feature type="transmembrane region" description="Helical" evidence="17">
    <location>
        <begin position="92"/>
        <end position="115"/>
    </location>
</feature>
<keyword evidence="10 17" id="KW-0249">Electron transport</keyword>
<feature type="domain" description="NADH:quinone oxidoreductase/Mrp antiporter transmembrane" evidence="18">
    <location>
        <begin position="23"/>
        <end position="287"/>
    </location>
</feature>
<dbReference type="GO" id="GO:0006120">
    <property type="term" value="P:mitochondrial electron transport, NADH to ubiquinone"/>
    <property type="evidence" value="ECO:0007669"/>
    <property type="project" value="InterPro"/>
</dbReference>
<evidence type="ECO:0000313" key="20">
    <source>
        <dbReference type="EMBL" id="BBF98432.1"/>
    </source>
</evidence>
<evidence type="ECO:0000256" key="1">
    <source>
        <dbReference type="ARBA" id="ARBA00004448"/>
    </source>
</evidence>
<evidence type="ECO:0000256" key="6">
    <source>
        <dbReference type="ARBA" id="ARBA00022660"/>
    </source>
</evidence>
<evidence type="ECO:0000256" key="16">
    <source>
        <dbReference type="ARBA" id="ARBA00049551"/>
    </source>
</evidence>
<feature type="transmembrane region" description="Helical" evidence="17">
    <location>
        <begin position="273"/>
        <end position="293"/>
    </location>
</feature>
<evidence type="ECO:0000256" key="9">
    <source>
        <dbReference type="ARBA" id="ARBA00022967"/>
    </source>
</evidence>
<evidence type="ECO:0000256" key="14">
    <source>
        <dbReference type="ARBA" id="ARBA00023128"/>
    </source>
</evidence>
<dbReference type="Pfam" id="PF06444">
    <property type="entry name" value="NADH_dehy_S2_C"/>
    <property type="match status" value="1"/>
</dbReference>
<dbReference type="GO" id="GO:0005743">
    <property type="term" value="C:mitochondrial inner membrane"/>
    <property type="evidence" value="ECO:0007669"/>
    <property type="project" value="UniProtKB-SubCell"/>
</dbReference>
<gene>
    <name evidence="20" type="primary">ND2</name>
</gene>
<dbReference type="InterPro" id="IPR003917">
    <property type="entry name" value="NADH_UbQ_OxRdtase_chain2"/>
</dbReference>
<evidence type="ECO:0000256" key="4">
    <source>
        <dbReference type="ARBA" id="ARBA00021008"/>
    </source>
</evidence>
<keyword evidence="14 17" id="KW-0496">Mitochondrion</keyword>
<evidence type="ECO:0000256" key="12">
    <source>
        <dbReference type="ARBA" id="ARBA00023027"/>
    </source>
</evidence>
<keyword evidence="12 17" id="KW-0520">NAD</keyword>
<sequence length="347" mass="39395">MNRYIQIFLITNLVIGTFIVIFSTHWFSIWIGLELSTLAILPLLTSNQISRSNEATLKYFLVQAFSATLLLNGVLMNVWLTNNWNINLTNNPLPNFLILFSLITKLGLAPCHFWFPDVLSGLSFLNGLIISCWQKIAPLYLIITINSSFPNELILISGILSVLIGGWNGLNQTSIRKILAFSSISHLGWIISISFFNNNISLILFFLYIIITSLVFLLSYIMNTKSLSNLNNLTLSPNLIFLYIINILSLGGLPPLGGFINKIIPIYIFTNNFNYLFLLPFLIGSLLSLFFYLRIAFNTNLILFPQHSLSYLNWNTNFPSNFNYFISVLTSISLLSLILLPLFFSFI</sequence>
<organism evidence="20">
    <name type="scientific">Scotoplanes sp. H8</name>
    <dbReference type="NCBI Taxonomy" id="2302362"/>
    <lineage>
        <taxon>Eukaryota</taxon>
        <taxon>Metazoa</taxon>
        <taxon>Echinodermata</taxon>
        <taxon>Eleutherozoa</taxon>
        <taxon>Echinozoa</taxon>
        <taxon>Holothuroidea</taxon>
        <taxon>Aspidochirotacea</taxon>
        <taxon>Elasipodida</taxon>
        <taxon>Elpidiidae</taxon>
        <taxon>Scotoplanes</taxon>
    </lineage>
</organism>
<dbReference type="EC" id="7.1.1.2" evidence="3 17"/>
<dbReference type="PRINTS" id="PR01436">
    <property type="entry name" value="NADHDHGNASE2"/>
</dbReference>
<feature type="transmembrane region" description="Helical" evidence="17">
    <location>
        <begin position="59"/>
        <end position="80"/>
    </location>
</feature>
<feature type="transmembrane region" description="Helical" evidence="17">
    <location>
        <begin position="233"/>
        <end position="253"/>
    </location>
</feature>
<keyword evidence="13 17" id="KW-0830">Ubiquinone</keyword>
<name>A0A3G9GNB8_9ECHN</name>
<dbReference type="InterPro" id="IPR010933">
    <property type="entry name" value="NADH_DH_su2_C"/>
</dbReference>
<dbReference type="EMBL" id="LC416626">
    <property type="protein sequence ID" value="BBF98432.1"/>
    <property type="molecule type" value="Genomic_DNA"/>
</dbReference>
<keyword evidence="7 17" id="KW-0812">Transmembrane</keyword>
<evidence type="ECO:0000256" key="15">
    <source>
        <dbReference type="ARBA" id="ARBA00023136"/>
    </source>
</evidence>
<evidence type="ECO:0000259" key="18">
    <source>
        <dbReference type="Pfam" id="PF00361"/>
    </source>
</evidence>
<keyword evidence="6 17" id="KW-0679">Respiratory chain</keyword>
<evidence type="ECO:0000256" key="13">
    <source>
        <dbReference type="ARBA" id="ARBA00023075"/>
    </source>
</evidence>
<evidence type="ECO:0000256" key="3">
    <source>
        <dbReference type="ARBA" id="ARBA00012944"/>
    </source>
</evidence>
<feature type="transmembrane region" description="Helical" evidence="17">
    <location>
        <begin position="202"/>
        <end position="221"/>
    </location>
</feature>
<feature type="transmembrane region" description="Helical" evidence="17">
    <location>
        <begin position="322"/>
        <end position="344"/>
    </location>
</feature>
<dbReference type="InterPro" id="IPR050175">
    <property type="entry name" value="Complex_I_Subunit_2"/>
</dbReference>
<dbReference type="InterPro" id="IPR001750">
    <property type="entry name" value="ND/Mrp_TM"/>
</dbReference>
<proteinExistence type="inferred from homology"/>
<comment type="subcellular location">
    <subcellularLocation>
        <location evidence="1 17">Mitochondrion inner membrane</location>
        <topology evidence="1 17">Multi-pass membrane protein</topology>
    </subcellularLocation>
</comment>
<evidence type="ECO:0000256" key="2">
    <source>
        <dbReference type="ARBA" id="ARBA00007012"/>
    </source>
</evidence>
<evidence type="ECO:0000256" key="5">
    <source>
        <dbReference type="ARBA" id="ARBA00022448"/>
    </source>
</evidence>
<dbReference type="PANTHER" id="PTHR46552">
    <property type="entry name" value="NADH-UBIQUINONE OXIDOREDUCTASE CHAIN 2"/>
    <property type="match status" value="1"/>
</dbReference>
<dbReference type="AlphaFoldDB" id="A0A3G9GNB8"/>
<dbReference type="GO" id="GO:0008137">
    <property type="term" value="F:NADH dehydrogenase (ubiquinone) activity"/>
    <property type="evidence" value="ECO:0007669"/>
    <property type="project" value="UniProtKB-EC"/>
</dbReference>